<protein>
    <recommendedName>
        <fullName evidence="3 8">Glutamyl-tRNA reductase</fullName>
        <shortName evidence="8">GluTR</shortName>
        <ecNumber evidence="3 8">1.2.1.70</ecNumber>
    </recommendedName>
</protein>
<comment type="similarity">
    <text evidence="2 8">Belongs to the glutamyl-tRNA reductase family.</text>
</comment>
<evidence type="ECO:0000256" key="9">
    <source>
        <dbReference type="PIRSR" id="PIRSR000445-1"/>
    </source>
</evidence>
<dbReference type="GO" id="GO:0019353">
    <property type="term" value="P:protoporphyrinogen IX biosynthetic process from glutamate"/>
    <property type="evidence" value="ECO:0007669"/>
    <property type="project" value="TreeGrafter"/>
</dbReference>
<reference evidence="15 16" key="1">
    <citation type="journal article" date="2018" name="Microbiome">
        <title>Fine metagenomic profile of the Mediterranean stratified and mixed water columns revealed by assembly and recruitment.</title>
        <authorList>
            <person name="Haro-Moreno J.M."/>
            <person name="Lopez-Perez M."/>
            <person name="De La Torre J.R."/>
            <person name="Picazo A."/>
            <person name="Camacho A."/>
            <person name="Rodriguez-Valera F."/>
        </authorList>
    </citation>
    <scope>NUCLEOTIDE SEQUENCE [LARGE SCALE GENOMIC DNA]</scope>
    <source>
        <strain evidence="15">MED-G78</strain>
    </source>
</reference>
<evidence type="ECO:0000256" key="10">
    <source>
        <dbReference type="PIRSR" id="PIRSR000445-2"/>
    </source>
</evidence>
<dbReference type="NCBIfam" id="TIGR01035">
    <property type="entry name" value="hemA"/>
    <property type="match status" value="1"/>
</dbReference>
<comment type="subunit">
    <text evidence="8">Homodimer.</text>
</comment>
<evidence type="ECO:0000256" key="1">
    <source>
        <dbReference type="ARBA" id="ARBA00005059"/>
    </source>
</evidence>
<comment type="domain">
    <text evidence="8">Possesses an unusual extended V-shaped dimeric structure with each monomer consisting of three distinct domains arranged along a curved 'spinal' alpha-helix. The N-terminal catalytic domain specifically recognizes the glutamate moiety of the substrate. The second domain is the NADPH-binding domain, and the third C-terminal domain is responsible for dimerization.</text>
</comment>
<evidence type="ECO:0000256" key="11">
    <source>
        <dbReference type="PIRSR" id="PIRSR000445-3"/>
    </source>
</evidence>
<dbReference type="SUPFAM" id="SSF51735">
    <property type="entry name" value="NAD(P)-binding Rossmann-fold domains"/>
    <property type="match status" value="1"/>
</dbReference>
<feature type="binding site" evidence="8 11">
    <location>
        <begin position="188"/>
        <end position="193"/>
    </location>
    <ligand>
        <name>NADP(+)</name>
        <dbReference type="ChEBI" id="CHEBI:58349"/>
    </ligand>
</feature>
<dbReference type="GO" id="GO:0008883">
    <property type="term" value="F:glutamyl-tRNA reductase activity"/>
    <property type="evidence" value="ECO:0007669"/>
    <property type="project" value="UniProtKB-UniRule"/>
</dbReference>
<dbReference type="Pfam" id="PF01488">
    <property type="entry name" value="Shikimate_DH"/>
    <property type="match status" value="1"/>
</dbReference>
<dbReference type="InterPro" id="IPR006151">
    <property type="entry name" value="Shikm_DH/Glu-tRNA_Rdtase"/>
</dbReference>
<feature type="binding site" evidence="8 10">
    <location>
        <begin position="51"/>
        <end position="54"/>
    </location>
    <ligand>
        <name>substrate</name>
    </ligand>
</feature>
<evidence type="ECO:0000256" key="4">
    <source>
        <dbReference type="ARBA" id="ARBA00022857"/>
    </source>
</evidence>
<feature type="site" description="Important for activity" evidence="8 12">
    <location>
        <position position="98"/>
    </location>
</feature>
<comment type="pathway">
    <text evidence="1 8">Porphyrin-containing compound metabolism; protoporphyrin-IX biosynthesis; 5-aminolevulinate from L-glutamyl-tRNA(Glu): step 1/2.</text>
</comment>
<feature type="active site" description="Nucleophile" evidence="8 9">
    <location>
        <position position="52"/>
    </location>
</feature>
<dbReference type="FunFam" id="3.40.50.720:FF:000031">
    <property type="entry name" value="Glutamyl-tRNA reductase"/>
    <property type="match status" value="1"/>
</dbReference>
<dbReference type="HAMAP" id="MF_00087">
    <property type="entry name" value="Glu_tRNA_reductase"/>
    <property type="match status" value="1"/>
</dbReference>
<evidence type="ECO:0000256" key="6">
    <source>
        <dbReference type="ARBA" id="ARBA00023244"/>
    </source>
</evidence>
<keyword evidence="5 8" id="KW-0560">Oxidoreductase</keyword>
<keyword evidence="4 8" id="KW-0521">NADP</keyword>
<feature type="binding site" evidence="8 10">
    <location>
        <begin position="113"/>
        <end position="115"/>
    </location>
    <ligand>
        <name>substrate</name>
    </ligand>
</feature>
<keyword evidence="6 8" id="KW-0627">Porphyrin biosynthesis</keyword>
<dbReference type="PIRSF" id="PIRSF000445">
    <property type="entry name" value="4pyrrol_synth_GluRdtase"/>
    <property type="match status" value="1"/>
</dbReference>
<feature type="binding site" evidence="8 10">
    <location>
        <position position="108"/>
    </location>
    <ligand>
        <name>substrate</name>
    </ligand>
</feature>
<dbReference type="Gene3D" id="3.30.460.30">
    <property type="entry name" value="Glutamyl-tRNA reductase, N-terminal domain"/>
    <property type="match status" value="1"/>
</dbReference>
<dbReference type="EMBL" id="QOPI01000019">
    <property type="protein sequence ID" value="RCL43989.1"/>
    <property type="molecule type" value="Genomic_DNA"/>
</dbReference>
<accession>A0A368C335</accession>
<evidence type="ECO:0000256" key="3">
    <source>
        <dbReference type="ARBA" id="ARBA00012970"/>
    </source>
</evidence>
<organism evidence="15 16">
    <name type="scientific">SAR86 cluster bacterium</name>
    <dbReference type="NCBI Taxonomy" id="2030880"/>
    <lineage>
        <taxon>Bacteria</taxon>
        <taxon>Pseudomonadati</taxon>
        <taxon>Pseudomonadota</taxon>
        <taxon>Gammaproteobacteria</taxon>
        <taxon>SAR86 cluster</taxon>
    </lineage>
</organism>
<dbReference type="InterPro" id="IPR000343">
    <property type="entry name" value="4pyrrol_synth_GluRdtase"/>
</dbReference>
<evidence type="ECO:0000313" key="15">
    <source>
        <dbReference type="EMBL" id="RCL43989.1"/>
    </source>
</evidence>
<evidence type="ECO:0000259" key="14">
    <source>
        <dbReference type="Pfam" id="PF05201"/>
    </source>
</evidence>
<evidence type="ECO:0000256" key="7">
    <source>
        <dbReference type="ARBA" id="ARBA00047464"/>
    </source>
</evidence>
<evidence type="ECO:0000256" key="8">
    <source>
        <dbReference type="HAMAP-Rule" id="MF_00087"/>
    </source>
</evidence>
<comment type="function">
    <text evidence="8">Catalyzes the NADPH-dependent reduction of glutamyl-tRNA(Glu) to glutamate 1-semialdehyde (GSA).</text>
</comment>
<proteinExistence type="inferred from homology"/>
<evidence type="ECO:0000256" key="12">
    <source>
        <dbReference type="PIRSR" id="PIRSR000445-4"/>
    </source>
</evidence>
<dbReference type="SUPFAM" id="SSF69742">
    <property type="entry name" value="Glutamyl tRNA-reductase catalytic, N-terminal domain"/>
    <property type="match status" value="1"/>
</dbReference>
<dbReference type="Pfam" id="PF05201">
    <property type="entry name" value="GlutR_N"/>
    <property type="match status" value="1"/>
</dbReference>
<feature type="domain" description="Glutamyl-tRNA reductase N-terminal" evidence="14">
    <location>
        <begin position="7"/>
        <end position="155"/>
    </location>
</feature>
<evidence type="ECO:0000259" key="13">
    <source>
        <dbReference type="Pfam" id="PF01488"/>
    </source>
</evidence>
<dbReference type="Gene3D" id="3.40.50.720">
    <property type="entry name" value="NAD(P)-binding Rossmann-like Domain"/>
    <property type="match status" value="1"/>
</dbReference>
<dbReference type="InterPro" id="IPR036291">
    <property type="entry name" value="NAD(P)-bd_dom_sf"/>
</dbReference>
<feature type="domain" description="Quinate/shikimate 5-dehydrogenase/glutamyl-tRNA reductase" evidence="13">
    <location>
        <begin position="171"/>
        <end position="304"/>
    </location>
</feature>
<evidence type="ECO:0000313" key="16">
    <source>
        <dbReference type="Proteomes" id="UP000252915"/>
    </source>
</evidence>
<comment type="caution">
    <text evidence="15">The sequence shown here is derived from an EMBL/GenBank/DDBJ whole genome shotgun (WGS) entry which is preliminary data.</text>
</comment>
<dbReference type="AlphaFoldDB" id="A0A368C335"/>
<dbReference type="InterPro" id="IPR036343">
    <property type="entry name" value="GluRdtase_N_sf"/>
</dbReference>
<dbReference type="UniPathway" id="UPA00251">
    <property type="reaction ID" value="UER00316"/>
</dbReference>
<dbReference type="EC" id="1.2.1.70" evidence="3 8"/>
<comment type="catalytic activity">
    <reaction evidence="7 8">
        <text>(S)-4-amino-5-oxopentanoate + tRNA(Glu) + NADP(+) = L-glutamyl-tRNA(Glu) + NADPH + H(+)</text>
        <dbReference type="Rhea" id="RHEA:12344"/>
        <dbReference type="Rhea" id="RHEA-COMP:9663"/>
        <dbReference type="Rhea" id="RHEA-COMP:9680"/>
        <dbReference type="ChEBI" id="CHEBI:15378"/>
        <dbReference type="ChEBI" id="CHEBI:57501"/>
        <dbReference type="ChEBI" id="CHEBI:57783"/>
        <dbReference type="ChEBI" id="CHEBI:58349"/>
        <dbReference type="ChEBI" id="CHEBI:78442"/>
        <dbReference type="ChEBI" id="CHEBI:78520"/>
        <dbReference type="EC" id="1.2.1.70"/>
    </reaction>
</comment>
<sequence>MNLYLFGINHKTSDVSERERFIIDESAQIFLENYLKEKFPNAIESFFGISTCNRTEFFFTAMDDITDKVFYAIKHALDIDQIPDSHFYSYSNDDAFIHMCKVASGIDSQVIGEQEIFGQFKDAYKTADELGLINYGLRLYVDKTLEISKKIRTSTKIGINPLSVSGLTLNLVRRIFEKPENQKILIIGAGEMAKLIIETLYKSGIKNISAINRSIKIINISENFNVLPLPLSAAHKALEEADIIIASATTSIPIIGKGAVESALTVRNNKPMLFIDLAVPRNIESEIKSLEQVYLFSIDDIEKITKDNYGERLAEAEKASNLIVHEVSQAKEKILNKIRRSLIKNNLQNLLESFSKEDISELSSSLLDDSNLTDMFIKKAHESGSLELVQSIKSTETHIIKKIVKGLIQDA</sequence>
<dbReference type="InterPro" id="IPR015895">
    <property type="entry name" value="4pyrrol_synth_GluRdtase_N"/>
</dbReference>
<dbReference type="PANTHER" id="PTHR43013">
    <property type="entry name" value="GLUTAMYL-TRNA REDUCTASE"/>
    <property type="match status" value="1"/>
</dbReference>
<evidence type="ECO:0000256" key="5">
    <source>
        <dbReference type="ARBA" id="ARBA00023002"/>
    </source>
</evidence>
<evidence type="ECO:0000256" key="2">
    <source>
        <dbReference type="ARBA" id="ARBA00005916"/>
    </source>
</evidence>
<dbReference type="PANTHER" id="PTHR43013:SF1">
    <property type="entry name" value="GLUTAMYL-TRNA REDUCTASE"/>
    <property type="match status" value="1"/>
</dbReference>
<dbReference type="GO" id="GO:0050661">
    <property type="term" value="F:NADP binding"/>
    <property type="evidence" value="ECO:0007669"/>
    <property type="project" value="InterPro"/>
</dbReference>
<gene>
    <name evidence="8 15" type="primary">hemA</name>
    <name evidence="15" type="ORF">DBW92_03575</name>
</gene>
<name>A0A368C335_9GAMM</name>
<dbReference type="Proteomes" id="UP000252915">
    <property type="component" value="Unassembled WGS sequence"/>
</dbReference>
<comment type="miscellaneous">
    <text evidence="8">During catalysis, the active site Cys acts as a nucleophile attacking the alpha-carbonyl group of tRNA-bound glutamate with the formation of a thioester intermediate between enzyme and glutamate, and the concomitant release of tRNA(Glu). The thioester intermediate is finally reduced by direct hydride transfer from NADPH, to form the product GSA.</text>
</comment>
<feature type="binding site" evidence="8 10">
    <location>
        <position position="119"/>
    </location>
    <ligand>
        <name>substrate</name>
    </ligand>
</feature>